<organism evidence="1 2">
    <name type="scientific">Colletotrichum liriopes</name>
    <dbReference type="NCBI Taxonomy" id="708192"/>
    <lineage>
        <taxon>Eukaryota</taxon>
        <taxon>Fungi</taxon>
        <taxon>Dikarya</taxon>
        <taxon>Ascomycota</taxon>
        <taxon>Pezizomycotina</taxon>
        <taxon>Sordariomycetes</taxon>
        <taxon>Hypocreomycetidae</taxon>
        <taxon>Glomerellales</taxon>
        <taxon>Glomerellaceae</taxon>
        <taxon>Colletotrichum</taxon>
        <taxon>Colletotrichum spaethianum species complex</taxon>
    </lineage>
</organism>
<evidence type="ECO:0000313" key="1">
    <source>
        <dbReference type="EMBL" id="GJC88492.1"/>
    </source>
</evidence>
<name>A0AA37GWU5_9PEZI</name>
<comment type="caution">
    <text evidence="1">The sequence shown here is derived from an EMBL/GenBank/DDBJ whole genome shotgun (WGS) entry which is preliminary data.</text>
</comment>
<keyword evidence="2" id="KW-1185">Reference proteome</keyword>
<dbReference type="EMBL" id="BPPX01000033">
    <property type="protein sequence ID" value="GJC88492.1"/>
    <property type="molecule type" value="Genomic_DNA"/>
</dbReference>
<accession>A0AA37GWU5</accession>
<evidence type="ECO:0000313" key="2">
    <source>
        <dbReference type="Proteomes" id="UP001055172"/>
    </source>
</evidence>
<dbReference type="AlphaFoldDB" id="A0AA37GWU5"/>
<proteinExistence type="predicted"/>
<reference evidence="1 2" key="1">
    <citation type="submission" date="2021-07" db="EMBL/GenBank/DDBJ databases">
        <title>Genome data of Colletotrichum spaethianum.</title>
        <authorList>
            <person name="Utami Y.D."/>
            <person name="Hiruma K."/>
        </authorList>
    </citation>
    <scope>NUCLEOTIDE SEQUENCE [LARGE SCALE GENOMIC DNA]</scope>
    <source>
        <strain evidence="1 2">MAFF 242679</strain>
    </source>
</reference>
<gene>
    <name evidence="1" type="ORF">ColLi_11330</name>
</gene>
<protein>
    <submittedName>
        <fullName evidence="1">Uncharacterized protein</fullName>
    </submittedName>
</protein>
<sequence length="193" mass="21179">MRDEWDCGDLNGKIDAAATAGVKMATSFGFALIPTLNSKKGLDLIGPHLDLRGRVKADITVEGRIEARVSVTDWEIQQAYPQQTEKYDPKELVAAKRAIDKRGLGDDLFRADLKAKGDVEVHLVPTMVFGIESDDVWGVATTDFELVCDGRVRMRADSNTDCGIGYAVDAGVSIAVTAKVPELSHWYPKEHKF</sequence>
<dbReference type="Proteomes" id="UP001055172">
    <property type="component" value="Unassembled WGS sequence"/>
</dbReference>